<dbReference type="PANTHER" id="PTHR11538:SF41">
    <property type="entry name" value="PHENYLALANINE--TRNA LIGASE, MITOCHONDRIAL"/>
    <property type="match status" value="1"/>
</dbReference>
<protein>
    <recommendedName>
        <fullName evidence="1">phenylalanine--tRNA ligase</fullName>
        <ecNumber evidence="1">6.1.1.20</ecNumber>
    </recommendedName>
</protein>
<evidence type="ECO:0000259" key="8">
    <source>
        <dbReference type="PROSITE" id="PS50862"/>
    </source>
</evidence>
<dbReference type="InterPro" id="IPR006195">
    <property type="entry name" value="aa-tRNA-synth_II"/>
</dbReference>
<evidence type="ECO:0000256" key="2">
    <source>
        <dbReference type="ARBA" id="ARBA00022598"/>
    </source>
</evidence>
<comment type="caution">
    <text evidence="9">The sequence shown here is derived from an EMBL/GenBank/DDBJ whole genome shotgun (WGS) entry which is preliminary data.</text>
</comment>
<dbReference type="RefSeq" id="WP_327599976.1">
    <property type="nucleotide sequence ID" value="NZ_JAYXHS010000002.1"/>
</dbReference>
<evidence type="ECO:0000256" key="5">
    <source>
        <dbReference type="ARBA" id="ARBA00022917"/>
    </source>
</evidence>
<dbReference type="Pfam" id="PF02912">
    <property type="entry name" value="Phe_tRNA-synt_N"/>
    <property type="match status" value="1"/>
</dbReference>
<dbReference type="GO" id="GO:0004826">
    <property type="term" value="F:phenylalanine-tRNA ligase activity"/>
    <property type="evidence" value="ECO:0007669"/>
    <property type="project" value="UniProtKB-EC"/>
</dbReference>
<keyword evidence="3" id="KW-0547">Nucleotide-binding</keyword>
<sequence>MSNFDQILSEAQAAFAAAADAPALEQAKARFLGKSGSLTELLKGLGKLDPDARRTAGAEINQCKTAVEAALEARRDALRSAQLETQLRAEALDVTLPGRGQGSGGLHPVNRILERFETLFRSIGFEVADGPEIEGDWHNFTALNTPENHPARSMHDTFYLKDAPGVLLRTHTSPVQIRAMQVHAEKYKDGDMPELRIIAPGRVYRVDSDATHSPMFHQVEGLWVGEHISFAGLKGVIIDFLKRFFETDELQVRFRPSFFPFTEPSAEIDFAFMSGPNKGKWLEIA</sequence>
<evidence type="ECO:0000256" key="6">
    <source>
        <dbReference type="ARBA" id="ARBA00023146"/>
    </source>
</evidence>
<gene>
    <name evidence="9" type="ORF">VVD49_12515</name>
</gene>
<evidence type="ECO:0000256" key="1">
    <source>
        <dbReference type="ARBA" id="ARBA00012814"/>
    </source>
</evidence>
<dbReference type="CDD" id="cd00496">
    <property type="entry name" value="PheRS_alpha_core"/>
    <property type="match status" value="1"/>
</dbReference>
<dbReference type="EC" id="6.1.1.20" evidence="1"/>
<evidence type="ECO:0000256" key="7">
    <source>
        <dbReference type="ARBA" id="ARBA00049255"/>
    </source>
</evidence>
<proteinExistence type="predicted"/>
<dbReference type="Proteomes" id="UP001331561">
    <property type="component" value="Unassembled WGS sequence"/>
</dbReference>
<dbReference type="Gene3D" id="3.30.930.10">
    <property type="entry name" value="Bira Bifunctional Protein, Domain 2"/>
    <property type="match status" value="1"/>
</dbReference>
<dbReference type="InterPro" id="IPR002319">
    <property type="entry name" value="Phenylalanyl-tRNA_Synthase"/>
</dbReference>
<evidence type="ECO:0000256" key="3">
    <source>
        <dbReference type="ARBA" id="ARBA00022741"/>
    </source>
</evidence>
<dbReference type="PANTHER" id="PTHR11538">
    <property type="entry name" value="PHENYLALANYL-TRNA SYNTHETASE"/>
    <property type="match status" value="1"/>
</dbReference>
<dbReference type="SUPFAM" id="SSF55681">
    <property type="entry name" value="Class II aaRS and biotin synthetases"/>
    <property type="match status" value="1"/>
</dbReference>
<keyword evidence="10" id="KW-1185">Reference proteome</keyword>
<keyword evidence="4" id="KW-0067">ATP-binding</keyword>
<comment type="catalytic activity">
    <reaction evidence="7">
        <text>tRNA(Phe) + L-phenylalanine + ATP = L-phenylalanyl-tRNA(Phe) + AMP + diphosphate + H(+)</text>
        <dbReference type="Rhea" id="RHEA:19413"/>
        <dbReference type="Rhea" id="RHEA-COMP:9668"/>
        <dbReference type="Rhea" id="RHEA-COMP:9699"/>
        <dbReference type="ChEBI" id="CHEBI:15378"/>
        <dbReference type="ChEBI" id="CHEBI:30616"/>
        <dbReference type="ChEBI" id="CHEBI:33019"/>
        <dbReference type="ChEBI" id="CHEBI:58095"/>
        <dbReference type="ChEBI" id="CHEBI:78442"/>
        <dbReference type="ChEBI" id="CHEBI:78531"/>
        <dbReference type="ChEBI" id="CHEBI:456215"/>
        <dbReference type="EC" id="6.1.1.20"/>
    </reaction>
</comment>
<dbReference type="InterPro" id="IPR045864">
    <property type="entry name" value="aa-tRNA-synth_II/BPL/LPL"/>
</dbReference>
<organism evidence="9 10">
    <name type="scientific">Uliginosibacterium silvisoli</name>
    <dbReference type="NCBI Taxonomy" id="3114758"/>
    <lineage>
        <taxon>Bacteria</taxon>
        <taxon>Pseudomonadati</taxon>
        <taxon>Pseudomonadota</taxon>
        <taxon>Betaproteobacteria</taxon>
        <taxon>Rhodocyclales</taxon>
        <taxon>Zoogloeaceae</taxon>
        <taxon>Uliginosibacterium</taxon>
    </lineage>
</organism>
<keyword evidence="5" id="KW-0648">Protein biosynthesis</keyword>
<feature type="non-terminal residue" evidence="9">
    <location>
        <position position="285"/>
    </location>
</feature>
<dbReference type="SUPFAM" id="SSF46589">
    <property type="entry name" value="tRNA-binding arm"/>
    <property type="match status" value="1"/>
</dbReference>
<dbReference type="EMBL" id="JAYXHS010000002">
    <property type="protein sequence ID" value="MEC5386552.1"/>
    <property type="molecule type" value="Genomic_DNA"/>
</dbReference>
<feature type="domain" description="Aminoacyl-transfer RNA synthetases class-II family profile" evidence="8">
    <location>
        <begin position="105"/>
        <end position="285"/>
    </location>
</feature>
<dbReference type="Pfam" id="PF01409">
    <property type="entry name" value="tRNA-synt_2d"/>
    <property type="match status" value="1"/>
</dbReference>
<evidence type="ECO:0000313" key="9">
    <source>
        <dbReference type="EMBL" id="MEC5386552.1"/>
    </source>
</evidence>
<dbReference type="PROSITE" id="PS50862">
    <property type="entry name" value="AA_TRNA_LIGASE_II"/>
    <property type="match status" value="1"/>
</dbReference>
<accession>A0ABU6K3S4</accession>
<keyword evidence="6" id="KW-0030">Aminoacyl-tRNA synthetase</keyword>
<reference evidence="9 10" key="1">
    <citation type="submission" date="2024-01" db="EMBL/GenBank/DDBJ databases">
        <title>Uliginosibacterium soil sp. nov.</title>
        <authorList>
            <person name="Lv Y."/>
        </authorList>
    </citation>
    <scope>NUCLEOTIDE SEQUENCE [LARGE SCALE GENOMIC DNA]</scope>
    <source>
        <strain evidence="9 10">H3</strain>
    </source>
</reference>
<keyword evidence="2 9" id="KW-0436">Ligase</keyword>
<evidence type="ECO:0000256" key="4">
    <source>
        <dbReference type="ARBA" id="ARBA00022840"/>
    </source>
</evidence>
<dbReference type="InterPro" id="IPR004188">
    <property type="entry name" value="Phe-tRNA_ligase_II_N"/>
</dbReference>
<name>A0ABU6K3S4_9RHOO</name>
<evidence type="ECO:0000313" key="10">
    <source>
        <dbReference type="Proteomes" id="UP001331561"/>
    </source>
</evidence>
<dbReference type="InterPro" id="IPR010978">
    <property type="entry name" value="tRNA-bd_arm"/>
</dbReference>